<reference evidence="2" key="1">
    <citation type="submission" date="2017-01" db="EMBL/GenBank/DDBJ databases">
        <title>Genome Analysis of Deinococcus marmoris KOPRI26562.</title>
        <authorList>
            <person name="Kim J.H."/>
            <person name="Oh H.-M."/>
        </authorList>
    </citation>
    <scope>NUCLEOTIDE SEQUENCE [LARGE SCALE GENOMIC DNA]</scope>
    <source>
        <strain evidence="2">PAMC 26633</strain>
    </source>
</reference>
<protein>
    <submittedName>
        <fullName evidence="1">Uncharacterized protein</fullName>
    </submittedName>
</protein>
<comment type="caution">
    <text evidence="1">The sequence shown here is derived from an EMBL/GenBank/DDBJ whole genome shotgun (WGS) entry which is preliminary data.</text>
</comment>
<evidence type="ECO:0000313" key="2">
    <source>
        <dbReference type="Proteomes" id="UP000214720"/>
    </source>
</evidence>
<sequence length="37" mass="4435">MLVAIDIWRNSLNGNLAMKIIVKFKRQSSWTFKRQKI</sequence>
<dbReference type="AlphaFoldDB" id="A0A226X7F1"/>
<dbReference type="EMBL" id="MTHB01000046">
    <property type="protein sequence ID" value="OXC79253.1"/>
    <property type="molecule type" value="Genomic_DNA"/>
</dbReference>
<gene>
    <name evidence="1" type="ORF">BSU04_08765</name>
</gene>
<dbReference type="Proteomes" id="UP000214720">
    <property type="component" value="Unassembled WGS sequence"/>
</dbReference>
<organism evidence="1 2">
    <name type="scientific">Caballeronia sordidicola</name>
    <name type="common">Burkholderia sordidicola</name>
    <dbReference type="NCBI Taxonomy" id="196367"/>
    <lineage>
        <taxon>Bacteria</taxon>
        <taxon>Pseudomonadati</taxon>
        <taxon>Pseudomonadota</taxon>
        <taxon>Betaproteobacteria</taxon>
        <taxon>Burkholderiales</taxon>
        <taxon>Burkholderiaceae</taxon>
        <taxon>Caballeronia</taxon>
    </lineage>
</organism>
<evidence type="ECO:0000313" key="1">
    <source>
        <dbReference type="EMBL" id="OXC79253.1"/>
    </source>
</evidence>
<proteinExistence type="predicted"/>
<name>A0A226X7F1_CABSO</name>
<accession>A0A226X7F1</accession>